<keyword evidence="6" id="KW-0862">Zinc</keyword>
<evidence type="ECO:0000256" key="4">
    <source>
        <dbReference type="ARBA" id="ARBA00022723"/>
    </source>
</evidence>
<dbReference type="InterPro" id="IPR040184">
    <property type="entry name" value="Mcm10"/>
</dbReference>
<feature type="region of interest" description="Disordered" evidence="8">
    <location>
        <begin position="775"/>
        <end position="829"/>
    </location>
</feature>
<dbReference type="GO" id="GO:0006270">
    <property type="term" value="P:DNA replication initiation"/>
    <property type="evidence" value="ECO:0007669"/>
    <property type="project" value="InterPro"/>
</dbReference>
<dbReference type="Proteomes" id="UP000024837">
    <property type="component" value="Unassembled WGS sequence"/>
</dbReference>
<dbReference type="InterPro" id="IPR012340">
    <property type="entry name" value="NA-bd_OB-fold"/>
</dbReference>
<gene>
    <name evidence="11" type="ORF">DRE_00302</name>
</gene>
<feature type="region of interest" description="Disordered" evidence="8">
    <location>
        <begin position="90"/>
        <end position="156"/>
    </location>
</feature>
<evidence type="ECO:0000259" key="9">
    <source>
        <dbReference type="Pfam" id="PF09329"/>
    </source>
</evidence>
<evidence type="ECO:0000313" key="11">
    <source>
        <dbReference type="EMBL" id="EWC47334.1"/>
    </source>
</evidence>
<feature type="compositionally biased region" description="Low complexity" evidence="8">
    <location>
        <begin position="250"/>
        <end position="260"/>
    </location>
</feature>
<dbReference type="Pfam" id="PF22379">
    <property type="entry name" value="OB_MCM10"/>
    <property type="match status" value="1"/>
</dbReference>
<name>W7HUX8_9PEZI</name>
<dbReference type="GO" id="GO:0003688">
    <property type="term" value="F:DNA replication origin binding"/>
    <property type="evidence" value="ECO:0007669"/>
    <property type="project" value="TreeGrafter"/>
</dbReference>
<feature type="compositionally biased region" description="Polar residues" evidence="8">
    <location>
        <begin position="30"/>
        <end position="46"/>
    </location>
</feature>
<feature type="compositionally biased region" description="Low complexity" evidence="8">
    <location>
        <begin position="268"/>
        <end position="278"/>
    </location>
</feature>
<keyword evidence="4" id="KW-0479">Metal-binding</keyword>
<feature type="domain" description="MCM10 OB-fold" evidence="10">
    <location>
        <begin position="351"/>
        <end position="480"/>
    </location>
</feature>
<dbReference type="InterPro" id="IPR055065">
    <property type="entry name" value="OB_MCM10"/>
</dbReference>
<feature type="compositionally biased region" description="Acidic residues" evidence="8">
    <location>
        <begin position="57"/>
        <end position="74"/>
    </location>
</feature>
<proteinExistence type="inferred from homology"/>
<feature type="domain" description="Zinc finger Mcm10/DnaG-type" evidence="9">
    <location>
        <begin position="488"/>
        <end position="533"/>
    </location>
</feature>
<accession>W7HUX8</accession>
<comment type="similarity">
    <text evidence="2">Belongs to the MCM10 family.</text>
</comment>
<keyword evidence="3" id="KW-0235">DNA replication</keyword>
<feature type="compositionally biased region" description="Basic and acidic residues" evidence="8">
    <location>
        <begin position="716"/>
        <end position="726"/>
    </location>
</feature>
<feature type="region of interest" description="Disordered" evidence="8">
    <location>
        <begin position="531"/>
        <end position="573"/>
    </location>
</feature>
<evidence type="ECO:0000256" key="6">
    <source>
        <dbReference type="ARBA" id="ARBA00022833"/>
    </source>
</evidence>
<evidence type="ECO:0000256" key="5">
    <source>
        <dbReference type="ARBA" id="ARBA00022771"/>
    </source>
</evidence>
<dbReference type="Gene3D" id="2.40.50.140">
    <property type="entry name" value="Nucleic acid-binding proteins"/>
    <property type="match status" value="1"/>
</dbReference>
<dbReference type="Pfam" id="PF09329">
    <property type="entry name" value="zf-primase"/>
    <property type="match status" value="1"/>
</dbReference>
<dbReference type="GO" id="GO:0043596">
    <property type="term" value="C:nuclear replication fork"/>
    <property type="evidence" value="ECO:0007669"/>
    <property type="project" value="TreeGrafter"/>
</dbReference>
<feature type="compositionally biased region" description="Low complexity" evidence="8">
    <location>
        <begin position="286"/>
        <end position="310"/>
    </location>
</feature>
<organism evidence="11 12">
    <name type="scientific">Drechslerella stenobrocha 248</name>
    <dbReference type="NCBI Taxonomy" id="1043628"/>
    <lineage>
        <taxon>Eukaryota</taxon>
        <taxon>Fungi</taxon>
        <taxon>Dikarya</taxon>
        <taxon>Ascomycota</taxon>
        <taxon>Pezizomycotina</taxon>
        <taxon>Orbiliomycetes</taxon>
        <taxon>Orbiliales</taxon>
        <taxon>Orbiliaceae</taxon>
        <taxon>Drechslerella</taxon>
    </lineage>
</organism>
<evidence type="ECO:0000313" key="12">
    <source>
        <dbReference type="Proteomes" id="UP000024837"/>
    </source>
</evidence>
<comment type="subcellular location">
    <subcellularLocation>
        <location evidence="1">Nucleus</location>
    </subcellularLocation>
</comment>
<dbReference type="GO" id="GO:0008270">
    <property type="term" value="F:zinc ion binding"/>
    <property type="evidence" value="ECO:0007669"/>
    <property type="project" value="UniProtKB-KW"/>
</dbReference>
<dbReference type="PANTHER" id="PTHR13454">
    <property type="entry name" value="PROTEIN MCM10 HOMOLOG"/>
    <property type="match status" value="1"/>
</dbReference>
<dbReference type="PANTHER" id="PTHR13454:SF11">
    <property type="entry name" value="PROTEIN MCM10 HOMOLOG"/>
    <property type="match status" value="1"/>
</dbReference>
<dbReference type="SUPFAM" id="SSF50249">
    <property type="entry name" value="Nucleic acid-binding proteins"/>
    <property type="match status" value="1"/>
</dbReference>
<feature type="region of interest" description="Disordered" evidence="8">
    <location>
        <begin position="170"/>
        <end position="346"/>
    </location>
</feature>
<dbReference type="FunFam" id="2.40.50.140:FF:000174">
    <property type="entry name" value="DNA replication licensing factor mcm10"/>
    <property type="match status" value="1"/>
</dbReference>
<dbReference type="EMBL" id="KI966410">
    <property type="protein sequence ID" value="EWC47334.1"/>
    <property type="molecule type" value="Genomic_DNA"/>
</dbReference>
<dbReference type="HOGENOM" id="CLU_011047_0_0_1"/>
<keyword evidence="5" id="KW-0863">Zinc-finger</keyword>
<dbReference type="GO" id="GO:0003697">
    <property type="term" value="F:single-stranded DNA binding"/>
    <property type="evidence" value="ECO:0007669"/>
    <property type="project" value="InterPro"/>
</dbReference>
<dbReference type="InterPro" id="IPR015408">
    <property type="entry name" value="Znf_Mcm10/DnaG"/>
</dbReference>
<feature type="region of interest" description="Disordered" evidence="8">
    <location>
        <begin position="636"/>
        <end position="686"/>
    </location>
</feature>
<evidence type="ECO:0000256" key="3">
    <source>
        <dbReference type="ARBA" id="ARBA00022705"/>
    </source>
</evidence>
<keyword evidence="12" id="KW-1185">Reference proteome</keyword>
<dbReference type="AlphaFoldDB" id="W7HUX8"/>
<feature type="compositionally biased region" description="Basic and acidic residues" evidence="8">
    <location>
        <begin position="218"/>
        <end position="243"/>
    </location>
</feature>
<evidence type="ECO:0000256" key="2">
    <source>
        <dbReference type="ARBA" id="ARBA00009679"/>
    </source>
</evidence>
<feature type="region of interest" description="Disordered" evidence="8">
    <location>
        <begin position="1"/>
        <end position="74"/>
    </location>
</feature>
<feature type="compositionally biased region" description="Low complexity" evidence="8">
    <location>
        <begin position="330"/>
        <end position="342"/>
    </location>
</feature>
<evidence type="ECO:0000256" key="7">
    <source>
        <dbReference type="ARBA" id="ARBA00023242"/>
    </source>
</evidence>
<keyword evidence="7" id="KW-0539">Nucleus</keyword>
<sequence length="856" mass="92878">MANHELAAQWPPASPKDVLRLTPKKKPSNPIYSSPLRRSTNVSPMSSRAAAAAAAASDDDDDSDATTSEEDEEALQLQLKAIEMKLKLKRLQKDKKRKATAALKRPAQDRTTPPPSFESTAPDVQVPGSPSPRKGNLLEDNTNPPPSPSRVLLGIDKGLKARDISLKRAPGMTNLMAEPLRKPQFTSSTSSTASALRDVTKDTSNPFATKGAAPVKTFSERIAEQRAEIQAKENRVKENERLRSKGWNLEATGATQTTAAPPQPEPRPATTSRTSAAPAVPPPSSLPQTLTTSQRSTSSRLKTQRTTATTKEPEPPKQLQGPSSINGPGAESAAEAKATETTDLGPGFDSFSGLHLSRRNIPHTQLARHLNEKEIFSLPRLLKTVQSPEYEPPDVPGDWVVMGIVSSKSEPRDVAREGAGKYIVIQITDLKWEMDLFFFGSAFQKYYRVTPGTVLAILNPNIMKPRNQDSGKFSLTLSDTSDTLLEVGVARDLGTCKSRKRDGKECGSWIDKRRTEFCDFHVEQAISKTRSGRMEVNSMSKLYSPPKKGQGIRPKRNFLRGGRQDTDDGLLPQGPIPDLPQRLGGGGGGVYTLNVSTARLMDNDISGDPSFQAEKEERTKRALARREKERELALSLLAGGNSNTGMDYLKANLEDSGSNSGKKPVQGGAQSSGDPTRRLAPAQAEARSAMVDEFRASTARLSAANVSLSPVKAKRKSAEITARSRDSPSPPPVEDERANKRTRQAADDQRGAVGWAQADVRRHLERNVALTSQTQIGWNGSGSGSRSRSRSPVKRQLPAVDATVEVGTQDRPGSPTKSNLRGSVLERRDSKTVKFAGLPKIQVDLDDSDDDLEILS</sequence>
<reference evidence="11 12" key="1">
    <citation type="submission" date="2013-05" db="EMBL/GenBank/DDBJ databases">
        <title>Drechslerella stenobrocha genome reveals carnivorous origination and mechanical trapping mechanism of predatory fungi.</title>
        <authorList>
            <person name="Liu X."/>
            <person name="Zhang W."/>
            <person name="Liu K."/>
        </authorList>
    </citation>
    <scope>NUCLEOTIDE SEQUENCE [LARGE SCALE GENOMIC DNA]</scope>
    <source>
        <strain evidence="11 12">248</strain>
    </source>
</reference>
<feature type="region of interest" description="Disordered" evidence="8">
    <location>
        <begin position="707"/>
        <end position="758"/>
    </location>
</feature>
<evidence type="ECO:0000256" key="1">
    <source>
        <dbReference type="ARBA" id="ARBA00004123"/>
    </source>
</evidence>
<evidence type="ECO:0000259" key="10">
    <source>
        <dbReference type="Pfam" id="PF22379"/>
    </source>
</evidence>
<evidence type="ECO:0000256" key="8">
    <source>
        <dbReference type="SAM" id="MobiDB-lite"/>
    </source>
</evidence>
<dbReference type="OrthoDB" id="273123at2759"/>
<feature type="compositionally biased region" description="Low complexity" evidence="8">
    <location>
        <begin position="186"/>
        <end position="195"/>
    </location>
</feature>
<feature type="compositionally biased region" description="Basic and acidic residues" evidence="8">
    <location>
        <begin position="734"/>
        <end position="750"/>
    </location>
</feature>
<protein>
    <submittedName>
        <fullName evidence="11">Uncharacterized protein</fullName>
    </submittedName>
</protein>
<feature type="compositionally biased region" description="Basic residues" evidence="8">
    <location>
        <begin position="90"/>
        <end position="99"/>
    </location>
</feature>